<reference evidence="1 2" key="1">
    <citation type="submission" date="2022-05" db="EMBL/GenBank/DDBJ databases">
        <title>Genome Sequencing of Bee-Associated Microbes.</title>
        <authorList>
            <person name="Dunlap C."/>
        </authorList>
    </citation>
    <scope>NUCLEOTIDE SEQUENCE [LARGE SCALE GENOMIC DNA]</scope>
    <source>
        <strain evidence="1 2">NRRL B-14613</strain>
    </source>
</reference>
<keyword evidence="2" id="KW-1185">Reference proteome</keyword>
<sequence>MSLLFPAHEAVGTKLIIGKFCSIAAEAVVVRDVEPYPIAGGDPAWGIRRRFSPETIPELLEIRRWDCGSVDGLFRRCPSFRELVRHFMSYRLFYNGGASPIKTGSMK</sequence>
<gene>
    <name evidence="1" type="ORF">M5W83_04505</name>
</gene>
<protein>
    <submittedName>
        <fullName evidence="1">Uncharacterized protein</fullName>
    </submittedName>
</protein>
<organism evidence="1 2">
    <name type="scientific">Paenibacillus thiaminolyticus</name>
    <name type="common">Bacillus thiaminolyticus</name>
    <dbReference type="NCBI Taxonomy" id="49283"/>
    <lineage>
        <taxon>Bacteria</taxon>
        <taxon>Bacillati</taxon>
        <taxon>Bacillota</taxon>
        <taxon>Bacilli</taxon>
        <taxon>Bacillales</taxon>
        <taxon>Paenibacillaceae</taxon>
        <taxon>Paenibacillus</taxon>
    </lineage>
</organism>
<dbReference type="Proteomes" id="UP001209276">
    <property type="component" value="Unassembled WGS sequence"/>
</dbReference>
<evidence type="ECO:0000313" key="1">
    <source>
        <dbReference type="EMBL" id="MCY9606420.1"/>
    </source>
</evidence>
<dbReference type="Gene3D" id="2.160.10.10">
    <property type="entry name" value="Hexapeptide repeat proteins"/>
    <property type="match status" value="1"/>
</dbReference>
<accession>A0ABT4FSD2</accession>
<name>A0ABT4FSD2_PANTH</name>
<comment type="caution">
    <text evidence="1">The sequence shown here is derived from an EMBL/GenBank/DDBJ whole genome shotgun (WGS) entry which is preliminary data.</text>
</comment>
<evidence type="ECO:0000313" key="2">
    <source>
        <dbReference type="Proteomes" id="UP001209276"/>
    </source>
</evidence>
<dbReference type="RefSeq" id="WP_258558742.1">
    <property type="nucleotide sequence ID" value="NZ_JAMDMA010000131.1"/>
</dbReference>
<dbReference type="InterPro" id="IPR011004">
    <property type="entry name" value="Trimer_LpxA-like_sf"/>
</dbReference>
<proteinExistence type="predicted"/>
<dbReference type="EMBL" id="JAMDMM010000011">
    <property type="protein sequence ID" value="MCY9606420.1"/>
    <property type="molecule type" value="Genomic_DNA"/>
</dbReference>
<dbReference type="SUPFAM" id="SSF51161">
    <property type="entry name" value="Trimeric LpxA-like enzymes"/>
    <property type="match status" value="1"/>
</dbReference>